<dbReference type="Gramene" id="PRQ49264">
    <property type="protein sequence ID" value="PRQ49264"/>
    <property type="gene ID" value="RchiOBHm_Chr2g0119991"/>
</dbReference>
<dbReference type="AlphaFoldDB" id="A0A2P6RS50"/>
<dbReference type="GO" id="GO:0003723">
    <property type="term" value="F:RNA binding"/>
    <property type="evidence" value="ECO:0007669"/>
    <property type="project" value="InterPro"/>
</dbReference>
<evidence type="ECO:0000256" key="1">
    <source>
        <dbReference type="ARBA" id="ARBA00022737"/>
    </source>
</evidence>
<dbReference type="FunFam" id="1.25.40.10:FF:000285">
    <property type="entry name" value="Pentatricopeptide repeat-containing protein, chloroplastic"/>
    <property type="match status" value="1"/>
</dbReference>
<evidence type="ECO:0000313" key="4">
    <source>
        <dbReference type="Proteomes" id="UP000238479"/>
    </source>
</evidence>
<dbReference type="NCBIfam" id="TIGR00756">
    <property type="entry name" value="PPR"/>
    <property type="match status" value="5"/>
</dbReference>
<dbReference type="SUPFAM" id="SSF48452">
    <property type="entry name" value="TPR-like"/>
    <property type="match status" value="1"/>
</dbReference>
<reference evidence="3 4" key="1">
    <citation type="journal article" date="2018" name="Nat. Genet.">
        <title>The Rosa genome provides new insights in the design of modern roses.</title>
        <authorList>
            <person name="Bendahmane M."/>
        </authorList>
    </citation>
    <scope>NUCLEOTIDE SEQUENCE [LARGE SCALE GENOMIC DNA]</scope>
    <source>
        <strain evidence="4">cv. Old Blush</strain>
    </source>
</reference>
<dbReference type="InterPro" id="IPR002885">
    <property type="entry name" value="PPR_rpt"/>
</dbReference>
<evidence type="ECO:0000256" key="2">
    <source>
        <dbReference type="PROSITE-ProRule" id="PRU00708"/>
    </source>
</evidence>
<dbReference type="GO" id="GO:0009451">
    <property type="term" value="P:RNA modification"/>
    <property type="evidence" value="ECO:0007669"/>
    <property type="project" value="InterPro"/>
</dbReference>
<dbReference type="FunFam" id="1.25.40.10:FF:000196">
    <property type="entry name" value="Pentatricopeptide repeat-containing protein At4g14850"/>
    <property type="match status" value="1"/>
</dbReference>
<feature type="repeat" description="PPR" evidence="2">
    <location>
        <begin position="88"/>
        <end position="122"/>
    </location>
</feature>
<protein>
    <submittedName>
        <fullName evidence="3">Putative tetratricopeptide-like helical domain-containing protein</fullName>
    </submittedName>
</protein>
<feature type="repeat" description="PPR" evidence="2">
    <location>
        <begin position="393"/>
        <end position="427"/>
    </location>
</feature>
<feature type="repeat" description="PPR" evidence="2">
    <location>
        <begin position="225"/>
        <end position="259"/>
    </location>
</feature>
<dbReference type="PANTHER" id="PTHR24015:SF344">
    <property type="entry name" value="OS07G0203900 PROTEIN"/>
    <property type="match status" value="1"/>
</dbReference>
<accession>A0A2P6RS50</accession>
<dbReference type="Pfam" id="PF20431">
    <property type="entry name" value="E_motif"/>
    <property type="match status" value="1"/>
</dbReference>
<dbReference type="Gene3D" id="1.25.40.10">
    <property type="entry name" value="Tetratricopeptide repeat domain"/>
    <property type="match status" value="5"/>
</dbReference>
<keyword evidence="1" id="KW-0677">Repeat</keyword>
<dbReference type="Proteomes" id="UP000238479">
    <property type="component" value="Chromosome 2"/>
</dbReference>
<keyword evidence="4" id="KW-1185">Reference proteome</keyword>
<name>A0A2P6RS50_ROSCH</name>
<evidence type="ECO:0000313" key="3">
    <source>
        <dbReference type="EMBL" id="PRQ49264.1"/>
    </source>
</evidence>
<dbReference type="PROSITE" id="PS51375">
    <property type="entry name" value="PPR"/>
    <property type="match status" value="5"/>
</dbReference>
<dbReference type="InterPro" id="IPR011990">
    <property type="entry name" value="TPR-like_helical_dom_sf"/>
</dbReference>
<proteinExistence type="predicted"/>
<dbReference type="InterPro" id="IPR046848">
    <property type="entry name" value="E_motif"/>
</dbReference>
<dbReference type="Pfam" id="PF13041">
    <property type="entry name" value="PPR_2"/>
    <property type="match status" value="4"/>
</dbReference>
<dbReference type="EMBL" id="PDCK01000040">
    <property type="protein sequence ID" value="PRQ49264.1"/>
    <property type="molecule type" value="Genomic_DNA"/>
</dbReference>
<organism evidence="3 4">
    <name type="scientific">Rosa chinensis</name>
    <name type="common">China rose</name>
    <dbReference type="NCBI Taxonomy" id="74649"/>
    <lineage>
        <taxon>Eukaryota</taxon>
        <taxon>Viridiplantae</taxon>
        <taxon>Streptophyta</taxon>
        <taxon>Embryophyta</taxon>
        <taxon>Tracheophyta</taxon>
        <taxon>Spermatophyta</taxon>
        <taxon>Magnoliopsida</taxon>
        <taxon>eudicotyledons</taxon>
        <taxon>Gunneridae</taxon>
        <taxon>Pentapetalae</taxon>
        <taxon>rosids</taxon>
        <taxon>fabids</taxon>
        <taxon>Rosales</taxon>
        <taxon>Rosaceae</taxon>
        <taxon>Rosoideae</taxon>
        <taxon>Rosoideae incertae sedis</taxon>
        <taxon>Rosa</taxon>
    </lineage>
</organism>
<feature type="repeat" description="PPR" evidence="2">
    <location>
        <begin position="190"/>
        <end position="224"/>
    </location>
</feature>
<dbReference type="FunFam" id="1.25.40.10:FF:001093">
    <property type="entry name" value="Pentatricopeptide repeat-containing protein At2g34400"/>
    <property type="match status" value="1"/>
</dbReference>
<feature type="repeat" description="PPR" evidence="2">
    <location>
        <begin position="292"/>
        <end position="326"/>
    </location>
</feature>
<dbReference type="Pfam" id="PF01535">
    <property type="entry name" value="PPR"/>
    <property type="match status" value="2"/>
</dbReference>
<gene>
    <name evidence="3" type="ORF">RchiOBHm_Chr2g0119991</name>
</gene>
<comment type="caution">
    <text evidence="3">The sequence shown here is derived from an EMBL/GenBank/DDBJ whole genome shotgun (WGS) entry which is preliminary data.</text>
</comment>
<sequence>MTMTQKLSKLVGLDLLSGSSPTPQNLTRIISFCAKSASFDVGSAIHAIVIKLGFCSNVYICSALVDVYGKCGKSWNAQKVFDETPHRNVVTWNSLISGYLQAGSPLRATRLFLDMLRVGTEPPTTFSFSGVLVCCAQLEAEELGAQVHGLSLKMGLFDDVVVGTGLIDMYSKCCKVRESWRVFNQMRDKNVVTWTSMVTGCAQSGQSDEAMTLVREMLRLGLKPNYVTYNSLLSSFARMDFWDCCRQIHCRIVKEGFDSNVYIVVTLLTLYSESNSSLEDFRALCSCVSVWDQISWNAVIAGFCNIGSSEEALKCFSEMRQAGVAVDFFTFTSILRAAGTLSALLEGKKIHALIFKSGHASNLCVQNGLVSMYGRCGAIHDAKWVFTLMKDHDVVSWNSLLSGYAHHGFGKETVELFEQMRRTEVKPNNTTFLIVLTACSHVGLLDKGLEYFNLMRNDDLPEPPKVEHYATVVDLFGRAGNLHEAEAFINSMPIKPGASVYKALLSACQVHGNRELALHSATKLQQLCPNDPATYILLSNVLLTRGSWDDAAGVRKLMYDRGIRKTPGYSWI</sequence>
<dbReference type="PANTHER" id="PTHR24015">
    <property type="entry name" value="OS07G0578800 PROTEIN-RELATED"/>
    <property type="match status" value="1"/>
</dbReference>
<dbReference type="OMA" id="LWPNDPA"/>
<dbReference type="InterPro" id="IPR046960">
    <property type="entry name" value="PPR_At4g14850-like_plant"/>
</dbReference>